<sequence length="211" mass="23091">MKGMSLSCTVPGSEEEWAGVDSREPVDGRGRPLNSQPPSPSKQKTRFQKSRRSYQRQSDSVNPLASTRYLLDGDESFLESFLDLDALPVWSRIDSARFHSVTGDDSPSLKPSYSSASSSRNFLVHIQGITATITIISWFASSCAAGCRLEGFSPLQGCAGKVRRHIARMEGVRSYNIEFDAKRVTVVGDVTPLGVLSSVSKIKKAEFWAPA</sequence>
<dbReference type="CDD" id="cd00371">
    <property type="entry name" value="HMA"/>
    <property type="match status" value="1"/>
</dbReference>
<feature type="domain" description="HMA" evidence="2">
    <location>
        <begin position="143"/>
        <end position="210"/>
    </location>
</feature>
<feature type="compositionally biased region" description="Polar residues" evidence="1">
    <location>
        <begin position="1"/>
        <end position="10"/>
    </location>
</feature>
<dbReference type="PANTHER" id="PTHR46119:SF15">
    <property type="entry name" value="PROTEIN SODIUM POTASSIUM ROOT DEFECTIVE 2"/>
    <property type="match status" value="1"/>
</dbReference>
<protein>
    <recommendedName>
        <fullName evidence="2">HMA domain-containing protein</fullName>
    </recommendedName>
</protein>
<accession>A0A7I8IIR0</accession>
<feature type="compositionally biased region" description="Basic and acidic residues" evidence="1">
    <location>
        <begin position="21"/>
        <end position="30"/>
    </location>
</feature>
<reference evidence="3 4" key="1">
    <citation type="submission" date="2019-12" db="EMBL/GenBank/DDBJ databases">
        <authorList>
            <person name="Scholz U."/>
            <person name="Mascher M."/>
            <person name="Fiebig A."/>
        </authorList>
    </citation>
    <scope>NUCLEOTIDE SEQUENCE</scope>
</reference>
<dbReference type="SUPFAM" id="SSF55008">
    <property type="entry name" value="HMA, heavy metal-associated domain"/>
    <property type="match status" value="1"/>
</dbReference>
<keyword evidence="4" id="KW-1185">Reference proteome</keyword>
<organism evidence="3">
    <name type="scientific">Spirodela intermedia</name>
    <name type="common">Intermediate duckweed</name>
    <dbReference type="NCBI Taxonomy" id="51605"/>
    <lineage>
        <taxon>Eukaryota</taxon>
        <taxon>Viridiplantae</taxon>
        <taxon>Streptophyta</taxon>
        <taxon>Embryophyta</taxon>
        <taxon>Tracheophyta</taxon>
        <taxon>Spermatophyta</taxon>
        <taxon>Magnoliopsida</taxon>
        <taxon>Liliopsida</taxon>
        <taxon>Araceae</taxon>
        <taxon>Lemnoideae</taxon>
        <taxon>Spirodela</taxon>
    </lineage>
</organism>
<feature type="compositionally biased region" description="Basic residues" evidence="1">
    <location>
        <begin position="43"/>
        <end position="54"/>
    </location>
</feature>
<dbReference type="AlphaFoldDB" id="A0A7I8IIR0"/>
<dbReference type="EMBL" id="CACRZD030000003">
    <property type="protein sequence ID" value="CAA6656844.1"/>
    <property type="molecule type" value="Genomic_DNA"/>
</dbReference>
<dbReference type="Pfam" id="PF00403">
    <property type="entry name" value="HMA"/>
    <property type="match status" value="1"/>
</dbReference>
<dbReference type="GO" id="GO:0046872">
    <property type="term" value="F:metal ion binding"/>
    <property type="evidence" value="ECO:0007669"/>
    <property type="project" value="InterPro"/>
</dbReference>
<feature type="region of interest" description="Disordered" evidence="1">
    <location>
        <begin position="1"/>
        <end position="60"/>
    </location>
</feature>
<dbReference type="InterPro" id="IPR036163">
    <property type="entry name" value="HMA_dom_sf"/>
</dbReference>
<name>A0A7I8IIR0_SPIIN</name>
<dbReference type="PROSITE" id="PS50846">
    <property type="entry name" value="HMA_2"/>
    <property type="match status" value="1"/>
</dbReference>
<evidence type="ECO:0000259" key="2">
    <source>
        <dbReference type="PROSITE" id="PS50846"/>
    </source>
</evidence>
<dbReference type="EMBL" id="LR743590">
    <property type="protein sequence ID" value="CAA2617146.1"/>
    <property type="molecule type" value="Genomic_DNA"/>
</dbReference>
<evidence type="ECO:0000256" key="1">
    <source>
        <dbReference type="SAM" id="MobiDB-lite"/>
    </source>
</evidence>
<evidence type="ECO:0000313" key="4">
    <source>
        <dbReference type="Proteomes" id="UP001189122"/>
    </source>
</evidence>
<dbReference type="Proteomes" id="UP001189122">
    <property type="component" value="Unassembled WGS sequence"/>
</dbReference>
<proteinExistence type="predicted"/>
<evidence type="ECO:0000313" key="3">
    <source>
        <dbReference type="EMBL" id="CAA2617146.1"/>
    </source>
</evidence>
<dbReference type="Gene3D" id="3.30.70.100">
    <property type="match status" value="1"/>
</dbReference>
<gene>
    <name evidence="3" type="ORF">SI7747_03003315</name>
</gene>
<dbReference type="InterPro" id="IPR044526">
    <property type="entry name" value="NAKR1-3"/>
</dbReference>
<dbReference type="PANTHER" id="PTHR46119">
    <property type="entry name" value="OS08G0405700 PROTEIN"/>
    <property type="match status" value="1"/>
</dbReference>
<dbReference type="InterPro" id="IPR006121">
    <property type="entry name" value="HMA_dom"/>
</dbReference>